<dbReference type="Proteomes" id="UP000095488">
    <property type="component" value="Unassembled WGS sequence"/>
</dbReference>
<feature type="domain" description="Nitroreductase" evidence="6">
    <location>
        <begin position="68"/>
        <end position="146"/>
    </location>
</feature>
<evidence type="ECO:0000313" key="8">
    <source>
        <dbReference type="Proteomes" id="UP000095488"/>
    </source>
</evidence>
<dbReference type="EC" id="1.5.1.39" evidence="7"/>
<dbReference type="GO" id="GO:0008752">
    <property type="term" value="F:FMN reductase [NAD(P)H] activity"/>
    <property type="evidence" value="ECO:0007669"/>
    <property type="project" value="UniProtKB-EC"/>
</dbReference>
<dbReference type="Pfam" id="PF00881">
    <property type="entry name" value="Nitroreductase"/>
    <property type="match status" value="2"/>
</dbReference>
<evidence type="ECO:0000256" key="3">
    <source>
        <dbReference type="ARBA" id="ARBA00022630"/>
    </source>
</evidence>
<proteinExistence type="inferred from homology"/>
<evidence type="ECO:0000256" key="4">
    <source>
        <dbReference type="ARBA" id="ARBA00022643"/>
    </source>
</evidence>
<accession>A0ABP2AS08</accession>
<feature type="domain" description="Nitroreductase" evidence="6">
    <location>
        <begin position="7"/>
        <end position="61"/>
    </location>
</feature>
<keyword evidence="4" id="KW-0288">FMN</keyword>
<evidence type="ECO:0000256" key="1">
    <source>
        <dbReference type="ARBA" id="ARBA00001917"/>
    </source>
</evidence>
<dbReference type="Gene3D" id="3.40.109.10">
    <property type="entry name" value="NADH Oxidase"/>
    <property type="match status" value="1"/>
</dbReference>
<gene>
    <name evidence="7" type="primary">nfrA2_3</name>
    <name evidence="7" type="ORF">ERS852473_01433</name>
</gene>
<dbReference type="EMBL" id="CYZR01000004">
    <property type="protein sequence ID" value="CUN92167.1"/>
    <property type="molecule type" value="Genomic_DNA"/>
</dbReference>
<dbReference type="CDD" id="cd20609">
    <property type="entry name" value="nitroreductase"/>
    <property type="match status" value="1"/>
</dbReference>
<comment type="caution">
    <text evidence="7">The sequence shown here is derived from an EMBL/GenBank/DDBJ whole genome shotgun (WGS) entry which is preliminary data.</text>
</comment>
<evidence type="ECO:0000313" key="7">
    <source>
        <dbReference type="EMBL" id="CUN92167.1"/>
    </source>
</evidence>
<evidence type="ECO:0000256" key="5">
    <source>
        <dbReference type="ARBA" id="ARBA00023002"/>
    </source>
</evidence>
<name>A0ABP2AS08_SARVE</name>
<comment type="cofactor">
    <cofactor evidence="1">
        <name>FMN</name>
        <dbReference type="ChEBI" id="CHEBI:58210"/>
    </cofactor>
</comment>
<organism evidence="7 8">
    <name type="scientific">Sarcina ventriculi</name>
    <name type="common">Clostridium ventriculi</name>
    <dbReference type="NCBI Taxonomy" id="1267"/>
    <lineage>
        <taxon>Bacteria</taxon>
        <taxon>Bacillati</taxon>
        <taxon>Bacillota</taxon>
        <taxon>Clostridia</taxon>
        <taxon>Eubacteriales</taxon>
        <taxon>Clostridiaceae</taxon>
        <taxon>Sarcina</taxon>
    </lineage>
</organism>
<keyword evidence="3" id="KW-0285">Flavoprotein</keyword>
<dbReference type="PANTHER" id="PTHR43673">
    <property type="entry name" value="NAD(P)H NITROREDUCTASE YDGI-RELATED"/>
    <property type="match status" value="1"/>
</dbReference>
<evidence type="ECO:0000259" key="6">
    <source>
        <dbReference type="Pfam" id="PF00881"/>
    </source>
</evidence>
<dbReference type="InterPro" id="IPR029479">
    <property type="entry name" value="Nitroreductase"/>
</dbReference>
<evidence type="ECO:0000256" key="2">
    <source>
        <dbReference type="ARBA" id="ARBA00007118"/>
    </source>
</evidence>
<keyword evidence="5 7" id="KW-0560">Oxidoreductase</keyword>
<reference evidence="7 8" key="1">
    <citation type="submission" date="2015-09" db="EMBL/GenBank/DDBJ databases">
        <authorList>
            <consortium name="Pathogen Informatics"/>
            <person name="Wu L."/>
            <person name="Ma J."/>
        </authorList>
    </citation>
    <scope>NUCLEOTIDE SEQUENCE [LARGE SCALE GENOMIC DNA]</scope>
    <source>
        <strain evidence="7 8">2789STDY5834858</strain>
    </source>
</reference>
<dbReference type="RefSeq" id="WP_055259025.1">
    <property type="nucleotide sequence ID" value="NZ_BCMV01000037.1"/>
</dbReference>
<comment type="similarity">
    <text evidence="2">Belongs to the nitroreductase family.</text>
</comment>
<sequence length="185" mass="21186">MDFLELVKKRYSVRKFSDKKVEQSKLDLILEAGRVAPTAVNYQPQRMLVIENEESLSKLKECTPYHFNAPLAILICYDSSVSWKRHYDKKDMGDVDSSIVTTQMMLEIANLGLGTTWVGHFSPELIKEKFNLPEYLVPVALLPIGYPSEDSVPNKLHNIRHDIQETVFFNSFEGIKPGKNKTTDH</sequence>
<keyword evidence="8" id="KW-1185">Reference proteome</keyword>
<dbReference type="PANTHER" id="PTHR43673:SF2">
    <property type="entry name" value="NITROREDUCTASE"/>
    <property type="match status" value="1"/>
</dbReference>
<dbReference type="SUPFAM" id="SSF55469">
    <property type="entry name" value="FMN-dependent nitroreductase-like"/>
    <property type="match status" value="1"/>
</dbReference>
<protein>
    <submittedName>
        <fullName evidence="7">FMN reductase [NAD(P)H]</fullName>
        <ecNumber evidence="7">1.5.1.39</ecNumber>
    </submittedName>
</protein>
<dbReference type="InterPro" id="IPR000415">
    <property type="entry name" value="Nitroreductase-like"/>
</dbReference>